<dbReference type="InterPro" id="IPR001375">
    <property type="entry name" value="Peptidase_S9_cat"/>
</dbReference>
<keyword evidence="12" id="KW-1185">Reference proteome</keyword>
<name>A0A9W9AEC1_9AGAR</name>
<evidence type="ECO:0000256" key="6">
    <source>
        <dbReference type="ARBA" id="ARBA00022490"/>
    </source>
</evidence>
<comment type="catalytic activity">
    <reaction evidence="1">
        <text>Cleavage of an N-acetyl or N-formyl amino acid from the N-terminus of a polypeptide.</text>
        <dbReference type="EC" id="3.4.19.1"/>
    </reaction>
</comment>
<feature type="domain" description="Peptidase S9 prolyl oligopeptidase catalytic" evidence="9">
    <location>
        <begin position="466"/>
        <end position="701"/>
    </location>
</feature>
<gene>
    <name evidence="11" type="ORF">J3R30DRAFT_3700326</name>
</gene>
<evidence type="ECO:0000256" key="4">
    <source>
        <dbReference type="ARBA" id="ARBA00011881"/>
    </source>
</evidence>
<dbReference type="PANTHER" id="PTHR42776">
    <property type="entry name" value="SERINE PEPTIDASE S9 FAMILY MEMBER"/>
    <property type="match status" value="1"/>
</dbReference>
<dbReference type="OrthoDB" id="43744at2759"/>
<comment type="caution">
    <text evidence="11">The sequence shown here is derived from an EMBL/GenBank/DDBJ whole genome shotgun (WGS) entry which is preliminary data.</text>
</comment>
<comment type="similarity">
    <text evidence="3">Belongs to the peptidase S9C family.</text>
</comment>
<organism evidence="11 12">
    <name type="scientific">Lentinula aciculospora</name>
    <dbReference type="NCBI Taxonomy" id="153920"/>
    <lineage>
        <taxon>Eukaryota</taxon>
        <taxon>Fungi</taxon>
        <taxon>Dikarya</taxon>
        <taxon>Basidiomycota</taxon>
        <taxon>Agaricomycotina</taxon>
        <taxon>Agaricomycetes</taxon>
        <taxon>Agaricomycetidae</taxon>
        <taxon>Agaricales</taxon>
        <taxon>Marasmiineae</taxon>
        <taxon>Omphalotaceae</taxon>
        <taxon>Lentinula</taxon>
    </lineage>
</organism>
<evidence type="ECO:0000256" key="7">
    <source>
        <dbReference type="ARBA" id="ARBA00022801"/>
    </source>
</evidence>
<dbReference type="AlphaFoldDB" id="A0A9W9AEC1"/>
<protein>
    <recommendedName>
        <fullName evidence="5">acylaminoacyl-peptidase</fullName>
        <ecNumber evidence="5">3.4.19.1</ecNumber>
    </recommendedName>
    <alternativeName>
        <fullName evidence="8">Dipeptidyl-peptidase V</fullName>
    </alternativeName>
</protein>
<dbReference type="GO" id="GO:0005737">
    <property type="term" value="C:cytoplasm"/>
    <property type="evidence" value="ECO:0007669"/>
    <property type="project" value="UniProtKB-SubCell"/>
</dbReference>
<comment type="subcellular location">
    <subcellularLocation>
        <location evidence="2">Cytoplasm</location>
    </subcellularLocation>
</comment>
<dbReference type="Pfam" id="PF19283">
    <property type="entry name" value="APEH_N"/>
    <property type="match status" value="1"/>
</dbReference>
<dbReference type="Pfam" id="PF00326">
    <property type="entry name" value="Peptidase_S9"/>
    <property type="match status" value="1"/>
</dbReference>
<evidence type="ECO:0000256" key="5">
    <source>
        <dbReference type="ARBA" id="ARBA00012917"/>
    </source>
</evidence>
<feature type="domain" description="Acylamino-acid-releasing enzyme N-terminal" evidence="10">
    <location>
        <begin position="133"/>
        <end position="395"/>
    </location>
</feature>
<dbReference type="GO" id="GO:0004252">
    <property type="term" value="F:serine-type endopeptidase activity"/>
    <property type="evidence" value="ECO:0007669"/>
    <property type="project" value="TreeGrafter"/>
</dbReference>
<dbReference type="InterPro" id="IPR045550">
    <property type="entry name" value="AARE_N"/>
</dbReference>
<dbReference type="EMBL" id="JAOTPV010000006">
    <property type="protein sequence ID" value="KAJ4480865.1"/>
    <property type="molecule type" value="Genomic_DNA"/>
</dbReference>
<evidence type="ECO:0000256" key="8">
    <source>
        <dbReference type="ARBA" id="ARBA00032829"/>
    </source>
</evidence>
<evidence type="ECO:0000259" key="9">
    <source>
        <dbReference type="Pfam" id="PF00326"/>
    </source>
</evidence>
<reference evidence="11" key="1">
    <citation type="submission" date="2022-08" db="EMBL/GenBank/DDBJ databases">
        <title>A Global Phylogenomic Analysis of the Shiitake Genus Lentinula.</title>
        <authorList>
            <consortium name="DOE Joint Genome Institute"/>
            <person name="Sierra-Patev S."/>
            <person name="Min B."/>
            <person name="Naranjo-Ortiz M."/>
            <person name="Looney B."/>
            <person name="Konkel Z."/>
            <person name="Slot J.C."/>
            <person name="Sakamoto Y."/>
            <person name="Steenwyk J.L."/>
            <person name="Rokas A."/>
            <person name="Carro J."/>
            <person name="Camarero S."/>
            <person name="Ferreira P."/>
            <person name="Molpeceres G."/>
            <person name="Ruiz-Duenas F.J."/>
            <person name="Serrano A."/>
            <person name="Henrissat B."/>
            <person name="Drula E."/>
            <person name="Hughes K.W."/>
            <person name="Mata J.L."/>
            <person name="Ishikawa N.K."/>
            <person name="Vargas-Isla R."/>
            <person name="Ushijima S."/>
            <person name="Smith C.A."/>
            <person name="Ahrendt S."/>
            <person name="Andreopoulos W."/>
            <person name="He G."/>
            <person name="Labutti K."/>
            <person name="Lipzen A."/>
            <person name="Ng V."/>
            <person name="Riley R."/>
            <person name="Sandor L."/>
            <person name="Barry K."/>
            <person name="Martinez A.T."/>
            <person name="Xiao Y."/>
            <person name="Gibbons J.G."/>
            <person name="Terashima K."/>
            <person name="Grigoriev I.V."/>
            <person name="Hibbett D.S."/>
        </authorList>
    </citation>
    <scope>NUCLEOTIDE SEQUENCE</scope>
    <source>
        <strain evidence="11">JLM2183</strain>
    </source>
</reference>
<evidence type="ECO:0000313" key="12">
    <source>
        <dbReference type="Proteomes" id="UP001150266"/>
    </source>
</evidence>
<evidence type="ECO:0000256" key="1">
    <source>
        <dbReference type="ARBA" id="ARBA00000721"/>
    </source>
</evidence>
<keyword evidence="6" id="KW-0963">Cytoplasm</keyword>
<evidence type="ECO:0000313" key="11">
    <source>
        <dbReference type="EMBL" id="KAJ4480865.1"/>
    </source>
</evidence>
<dbReference type="SUPFAM" id="SSF82171">
    <property type="entry name" value="DPP6 N-terminal domain-like"/>
    <property type="match status" value="1"/>
</dbReference>
<evidence type="ECO:0000256" key="2">
    <source>
        <dbReference type="ARBA" id="ARBA00004496"/>
    </source>
</evidence>
<proteinExistence type="inferred from homology"/>
<dbReference type="GO" id="GO:0008242">
    <property type="term" value="F:omega peptidase activity"/>
    <property type="evidence" value="ECO:0007669"/>
    <property type="project" value="UniProtKB-EC"/>
</dbReference>
<dbReference type="PANTHER" id="PTHR42776:SF4">
    <property type="entry name" value="ACYLAMINO-ACID-RELEASING ENZYME"/>
    <property type="match status" value="1"/>
</dbReference>
<evidence type="ECO:0000256" key="3">
    <source>
        <dbReference type="ARBA" id="ARBA00010040"/>
    </source>
</evidence>
<evidence type="ECO:0000259" key="10">
    <source>
        <dbReference type="Pfam" id="PF19283"/>
    </source>
</evidence>
<dbReference type="SUPFAM" id="SSF53474">
    <property type="entry name" value="alpha/beta-Hydrolases"/>
    <property type="match status" value="1"/>
</dbReference>
<dbReference type="InterPro" id="IPR029058">
    <property type="entry name" value="AB_hydrolase_fold"/>
</dbReference>
<dbReference type="Proteomes" id="UP001150266">
    <property type="component" value="Unassembled WGS sequence"/>
</dbReference>
<comment type="subunit">
    <text evidence="4">Homotetramer.</text>
</comment>
<dbReference type="EC" id="3.4.19.1" evidence="5"/>
<keyword evidence="7 11" id="KW-0378">Hydrolase</keyword>
<dbReference type="GO" id="GO:0006508">
    <property type="term" value="P:proteolysis"/>
    <property type="evidence" value="ECO:0007669"/>
    <property type="project" value="InterPro"/>
</dbReference>
<accession>A0A9W9AEC1</accession>
<sequence>MLNDVEAVQAQLSIVDHTRNVKRTISKSISLETLNATSTEEVIGVVNTAYSASGDLKVILRETGNGSDKKRFVEIWNNDAVILACKDVTDIHGIFYADAFFDSLCFSHSEKYIIYVAEKKKPTEANSFEKFKYTQPFGEALIGKSTPVLFLFDWKTKQLVSLEHDVPVWFGQALFGPFSDNKIYATGYETASDEKLLGIRSCYNRPTGIWEFTIACSATETPDANFWNCSVLKLTESHLSCRSPRVITSNGKSTLLWISQPTGGAHGATASLRSLDITSSVDPSQTQTLVDAVWEPEAEGRFPGLYLSDSLPRMTHVHWGEGDYIVTSTTWGSRLTIVLISLLDGTVKELTPLTGEEPLLSWPAILAAKGNKFVCVRSSFTSPPELMLGELDTAGTVSWKLIHKVAMSEQLQTRLDSLTIKIVPIPNQYPTETILVQHKSALQVQKILPCITLPHGGPHGASTVTFSPSTCFLALEGYTVSIPNYPGSTGYGEKHIRALIGQCGTLDVDSCVESVRHLVKTGVASEGRGKLLLVGGSHGGFLSGHLIGQYPDLFTSAALFNPVISVGEISISDIQDWYFSEFAIDYPLSSLPLGYTGSSTSLKAVVPPRLVTPEVYSKLYRASPIAYVDKVTASVLLLVGEADQRVAPTQGIGYYHALKALRTDSPDDVEMLVFPGEGHSLEGVEASKVSWLRIAEWFRRVTI</sequence>
<dbReference type="Gene3D" id="3.40.50.1820">
    <property type="entry name" value="alpha/beta hydrolase"/>
    <property type="match status" value="1"/>
</dbReference>